<dbReference type="EMBL" id="JAPDRN010000064">
    <property type="protein sequence ID" value="KAJ9630180.1"/>
    <property type="molecule type" value="Genomic_DNA"/>
</dbReference>
<organism evidence="3 4">
    <name type="scientific">Knufia peltigerae</name>
    <dbReference type="NCBI Taxonomy" id="1002370"/>
    <lineage>
        <taxon>Eukaryota</taxon>
        <taxon>Fungi</taxon>
        <taxon>Dikarya</taxon>
        <taxon>Ascomycota</taxon>
        <taxon>Pezizomycotina</taxon>
        <taxon>Eurotiomycetes</taxon>
        <taxon>Chaetothyriomycetidae</taxon>
        <taxon>Chaetothyriales</taxon>
        <taxon>Trichomeriaceae</taxon>
        <taxon>Knufia</taxon>
    </lineage>
</organism>
<reference evidence="3" key="1">
    <citation type="submission" date="2022-10" db="EMBL/GenBank/DDBJ databases">
        <title>Culturing micro-colonial fungi from biological soil crusts in the Mojave desert and describing Neophaeococcomyces mojavensis, and introducing the new genera and species Taxawa tesnikishii.</title>
        <authorList>
            <person name="Kurbessoian T."/>
            <person name="Stajich J.E."/>
        </authorList>
    </citation>
    <scope>NUCLEOTIDE SEQUENCE</scope>
    <source>
        <strain evidence="3">TK_35</strain>
    </source>
</reference>
<evidence type="ECO:0000313" key="3">
    <source>
        <dbReference type="EMBL" id="KAJ9630180.1"/>
    </source>
</evidence>
<dbReference type="PANTHER" id="PTHR43008">
    <property type="entry name" value="BENZIL REDUCTASE"/>
    <property type="match status" value="1"/>
</dbReference>
<evidence type="ECO:0000256" key="2">
    <source>
        <dbReference type="ARBA" id="ARBA00023002"/>
    </source>
</evidence>
<protein>
    <submittedName>
        <fullName evidence="3">Uncharacterized protein</fullName>
    </submittedName>
</protein>
<dbReference type="PANTHER" id="PTHR43008:SF4">
    <property type="entry name" value="CHAIN DEHYDROGENASE, PUTATIVE (AFU_ORTHOLOGUE AFUA_4G08710)-RELATED"/>
    <property type="match status" value="1"/>
</dbReference>
<dbReference type="AlphaFoldDB" id="A0AA38XZJ6"/>
<sequence>MAQSNPPGSIPAVLERFLVTGKTVVVTGGARGLGFAFSKGLAQAGANIAVIDRDEAAPPYFDQLSQAGGQHKYYKADVTDYEGLKATIDRISKDFGSINGW</sequence>
<name>A0AA38XZJ6_9EURO</name>
<dbReference type="GO" id="GO:0016616">
    <property type="term" value="F:oxidoreductase activity, acting on the CH-OH group of donors, NAD or NADP as acceptor"/>
    <property type="evidence" value="ECO:0007669"/>
    <property type="project" value="UniProtKB-ARBA"/>
</dbReference>
<dbReference type="InterPro" id="IPR002347">
    <property type="entry name" value="SDR_fam"/>
</dbReference>
<comment type="similarity">
    <text evidence="1">Belongs to the short-chain dehydrogenases/reductases (SDR) family.</text>
</comment>
<comment type="caution">
    <text evidence="3">The sequence shown here is derived from an EMBL/GenBank/DDBJ whole genome shotgun (WGS) entry which is preliminary data.</text>
</comment>
<dbReference type="Gene3D" id="3.40.50.720">
    <property type="entry name" value="NAD(P)-binding Rossmann-like Domain"/>
    <property type="match status" value="1"/>
</dbReference>
<dbReference type="SUPFAM" id="SSF51735">
    <property type="entry name" value="NAD(P)-binding Rossmann-fold domains"/>
    <property type="match status" value="1"/>
</dbReference>
<gene>
    <name evidence="3" type="ORF">H2204_008685</name>
</gene>
<dbReference type="Proteomes" id="UP001172681">
    <property type="component" value="Unassembled WGS sequence"/>
</dbReference>
<proteinExistence type="inferred from homology"/>
<keyword evidence="2" id="KW-0560">Oxidoreductase</keyword>
<evidence type="ECO:0000313" key="4">
    <source>
        <dbReference type="Proteomes" id="UP001172681"/>
    </source>
</evidence>
<dbReference type="GO" id="GO:0050664">
    <property type="term" value="F:oxidoreductase activity, acting on NAD(P)H, oxygen as acceptor"/>
    <property type="evidence" value="ECO:0007669"/>
    <property type="project" value="TreeGrafter"/>
</dbReference>
<dbReference type="Pfam" id="PF00106">
    <property type="entry name" value="adh_short"/>
    <property type="match status" value="1"/>
</dbReference>
<accession>A0AA38XZJ6</accession>
<keyword evidence="4" id="KW-1185">Reference proteome</keyword>
<dbReference type="InterPro" id="IPR036291">
    <property type="entry name" value="NAD(P)-bd_dom_sf"/>
</dbReference>
<evidence type="ECO:0000256" key="1">
    <source>
        <dbReference type="ARBA" id="ARBA00006484"/>
    </source>
</evidence>